<dbReference type="OrthoDB" id="1453786at2"/>
<keyword evidence="2" id="KW-0472">Membrane</keyword>
<name>A0A2K8Z2U8_9BACT</name>
<dbReference type="EMBL" id="CP025096">
    <property type="protein sequence ID" value="AUD04206.1"/>
    <property type="molecule type" value="Genomic_DNA"/>
</dbReference>
<organism evidence="4 5">
    <name type="scientific">Spirosoma pollinicola</name>
    <dbReference type="NCBI Taxonomy" id="2057025"/>
    <lineage>
        <taxon>Bacteria</taxon>
        <taxon>Pseudomonadati</taxon>
        <taxon>Bacteroidota</taxon>
        <taxon>Cytophagia</taxon>
        <taxon>Cytophagales</taxon>
        <taxon>Cytophagaceae</taxon>
        <taxon>Spirosoma</taxon>
    </lineage>
</organism>
<feature type="region of interest" description="Disordered" evidence="1">
    <location>
        <begin position="39"/>
        <end position="69"/>
    </location>
</feature>
<keyword evidence="2" id="KW-1133">Transmembrane helix</keyword>
<dbReference type="Proteomes" id="UP000232883">
    <property type="component" value="Chromosome"/>
</dbReference>
<evidence type="ECO:0000313" key="5">
    <source>
        <dbReference type="Proteomes" id="UP000232883"/>
    </source>
</evidence>
<accession>A0A2K8Z2U8</accession>
<feature type="compositionally biased region" description="Polar residues" evidence="1">
    <location>
        <begin position="49"/>
        <end position="69"/>
    </location>
</feature>
<feature type="transmembrane region" description="Helical" evidence="2">
    <location>
        <begin position="16"/>
        <end position="35"/>
    </location>
</feature>
<dbReference type="KEGG" id="spir:CWM47_21615"/>
<feature type="region of interest" description="Disordered" evidence="1">
    <location>
        <begin position="103"/>
        <end position="188"/>
    </location>
</feature>
<sequence length="477" mass="52095">METQKRSLKDLFGDKRFLWSIPVFLVLVGAFLWVVSSSPEKEAPPQAPSVINTRVPSAKTDTSLSKTNKLDLQTEAAVGASTPGENPQASNMQGIPDANEYVYGSRYKTPSGRSMSHLDSTVYEPNRPSRRSQSSAGAFPDVVNHRSSGSRGSSSFPLAESDSRLDDDDSPTTSSQQAKEQADKKAKLQMALDKQAKLERLLTEYKQDKATREAREQDKTKALKVVTDEEGRMAVPITSLTGRDYTGRNSFFGLYTEDARKAQQRLLDAEVGTIRAMVYGDQEISSMGSRIKIRLLEPLYIRGIVIPANTLLYGMGQFAGQRINLLIRSIQYQNRLFPTNIQVYDMDGMAGLYVPNMTNLDLAKQTAAQVAQSGGGGGLGGGLYVNSSPSAVLASAGLQAGQQITQGVKQGLARKAQMQRAYLKNNYFVLLRTVDRTEQGGTGSVGTLGNSPIMPVSSPITEKQMQLQMLQNIMKEQ</sequence>
<keyword evidence="5" id="KW-1185">Reference proteome</keyword>
<feature type="domain" description="Conjugative transposon TraM C-terminal" evidence="3">
    <location>
        <begin position="274"/>
        <end position="432"/>
    </location>
</feature>
<evidence type="ECO:0000259" key="3">
    <source>
        <dbReference type="Pfam" id="PF12508"/>
    </source>
</evidence>
<dbReference type="Pfam" id="PF12508">
    <property type="entry name" value="Transposon_TraM"/>
    <property type="match status" value="1"/>
</dbReference>
<evidence type="ECO:0000256" key="2">
    <source>
        <dbReference type="SAM" id="Phobius"/>
    </source>
</evidence>
<dbReference type="AlphaFoldDB" id="A0A2K8Z2U8"/>
<protein>
    <recommendedName>
        <fullName evidence="3">Conjugative transposon TraM C-terminal domain-containing protein</fullName>
    </recommendedName>
</protein>
<dbReference type="RefSeq" id="WP_100990272.1">
    <property type="nucleotide sequence ID" value="NZ_CP025096.1"/>
</dbReference>
<keyword evidence="2" id="KW-0812">Transmembrane</keyword>
<feature type="compositionally biased region" description="Low complexity" evidence="1">
    <location>
        <begin position="146"/>
        <end position="155"/>
    </location>
</feature>
<dbReference type="InterPro" id="IPR055407">
    <property type="entry name" value="TraM_C"/>
</dbReference>
<evidence type="ECO:0000256" key="1">
    <source>
        <dbReference type="SAM" id="MobiDB-lite"/>
    </source>
</evidence>
<evidence type="ECO:0000313" key="4">
    <source>
        <dbReference type="EMBL" id="AUD04206.1"/>
    </source>
</evidence>
<reference evidence="4 5" key="1">
    <citation type="submission" date="2017-11" db="EMBL/GenBank/DDBJ databases">
        <title>Taxonomic description and genome sequences of Spirosoma HA7 sp. nov., isolated from pollen microhabitat of Corylus avellana.</title>
        <authorList>
            <person name="Ambika Manirajan B."/>
            <person name="Suarez C."/>
            <person name="Ratering S."/>
            <person name="Geissler-Plaum R."/>
            <person name="Cardinale M."/>
            <person name="Sylvia S."/>
        </authorList>
    </citation>
    <scope>NUCLEOTIDE SEQUENCE [LARGE SCALE GENOMIC DNA]</scope>
    <source>
        <strain evidence="4 5">HA7</strain>
    </source>
</reference>
<proteinExistence type="predicted"/>
<gene>
    <name evidence="4" type="ORF">CWM47_21615</name>
</gene>